<evidence type="ECO:0000256" key="3">
    <source>
        <dbReference type="PROSITE-ProRule" id="PRU01005"/>
    </source>
</evidence>
<evidence type="ECO:0000259" key="5">
    <source>
        <dbReference type="PROSITE" id="PS51670"/>
    </source>
</evidence>
<feature type="domain" description="ShKT" evidence="5">
    <location>
        <begin position="247"/>
        <end position="287"/>
    </location>
</feature>
<gene>
    <name evidence="6" type="ORF">SVUK_LOCUS16244</name>
</gene>
<keyword evidence="7" id="KW-1185">Reference proteome</keyword>
<keyword evidence="1 4" id="KW-0732">Signal</keyword>
<keyword evidence="2" id="KW-1015">Disulfide bond</keyword>
<name>A0A3P7JD56_STRVU</name>
<dbReference type="AlphaFoldDB" id="A0A3P7JD56"/>
<comment type="caution">
    <text evidence="3">Lacks conserved residue(s) required for the propagation of feature annotation.</text>
</comment>
<dbReference type="PROSITE" id="PS51670">
    <property type="entry name" value="SHKT"/>
    <property type="match status" value="4"/>
</dbReference>
<feature type="domain" description="ShKT" evidence="5">
    <location>
        <begin position="142"/>
        <end position="182"/>
    </location>
</feature>
<feature type="domain" description="ShKT" evidence="5">
    <location>
        <begin position="193"/>
        <end position="233"/>
    </location>
</feature>
<dbReference type="PANTHER" id="PTHR46219">
    <property type="entry name" value="PROTEIN CBG11138"/>
    <property type="match status" value="1"/>
</dbReference>
<dbReference type="InterPro" id="IPR003582">
    <property type="entry name" value="ShKT_dom"/>
</dbReference>
<dbReference type="Pfam" id="PF01549">
    <property type="entry name" value="ShK"/>
    <property type="match status" value="4"/>
</dbReference>
<dbReference type="FunFam" id="1.10.10.1940:FF:000002">
    <property type="entry name" value="PHAryngeal gland Toxin-related"/>
    <property type="match status" value="4"/>
</dbReference>
<dbReference type="Gene3D" id="1.10.10.1940">
    <property type="match status" value="1"/>
</dbReference>
<dbReference type="OrthoDB" id="5868199at2759"/>
<reference evidence="6 7" key="1">
    <citation type="submission" date="2018-11" db="EMBL/GenBank/DDBJ databases">
        <authorList>
            <consortium name="Pathogen Informatics"/>
        </authorList>
    </citation>
    <scope>NUCLEOTIDE SEQUENCE [LARGE SCALE GENOMIC DNA]</scope>
</reference>
<dbReference type="Gene3D" id="1.10.10.1870">
    <property type="entry name" value="ShTK domain-like"/>
    <property type="match status" value="3"/>
</dbReference>
<organism evidence="6 7">
    <name type="scientific">Strongylus vulgaris</name>
    <name type="common">Blood worm</name>
    <dbReference type="NCBI Taxonomy" id="40348"/>
    <lineage>
        <taxon>Eukaryota</taxon>
        <taxon>Metazoa</taxon>
        <taxon>Ecdysozoa</taxon>
        <taxon>Nematoda</taxon>
        <taxon>Chromadorea</taxon>
        <taxon>Rhabditida</taxon>
        <taxon>Rhabditina</taxon>
        <taxon>Rhabditomorpha</taxon>
        <taxon>Strongyloidea</taxon>
        <taxon>Strongylidae</taxon>
        <taxon>Strongylus</taxon>
    </lineage>
</organism>
<evidence type="ECO:0000313" key="6">
    <source>
        <dbReference type="EMBL" id="VDM81246.1"/>
    </source>
</evidence>
<feature type="domain" description="ShKT" evidence="5">
    <location>
        <begin position="320"/>
        <end position="360"/>
    </location>
</feature>
<accession>A0A3P7JD56</accession>
<protein>
    <recommendedName>
        <fullName evidence="5">ShKT domain-containing protein</fullName>
    </recommendedName>
</protein>
<dbReference type="SMART" id="SM00254">
    <property type="entry name" value="ShKT"/>
    <property type="match status" value="4"/>
</dbReference>
<dbReference type="EMBL" id="UYYB01111993">
    <property type="protein sequence ID" value="VDM81246.1"/>
    <property type="molecule type" value="Genomic_DNA"/>
</dbReference>
<proteinExistence type="predicted"/>
<evidence type="ECO:0000256" key="1">
    <source>
        <dbReference type="ARBA" id="ARBA00022729"/>
    </source>
</evidence>
<dbReference type="Proteomes" id="UP000270094">
    <property type="component" value="Unassembled WGS sequence"/>
</dbReference>
<sequence length="360" mass="36868">MFLYTSILYSALFVLQINAQSCEPDGGTGLCINNQCSPGSTCIIDTQECCDDNRVISPTTVPSTDTTVTSVNTLASGATTVSSPAECCDDNSVIPPTTVPNTDATVASQNEAKNCAIADATTVSSPAVTVSSATGATTATTCVDLLNPRTGVSDCPSRISLCNDPVYYDVMTEQCPKTCGRCSGSSTGGTTTCVDKLNPATGTSDCPALSHLCNNAAYLTLMTEQCPLTCNRCSTSGGATTAASGTCVDKVNPRTGTSDCPMRVSLCQDSTYNALMRVECPKTCGFCSSSSSVTSANTVASTATVSTATATATARAPGTCVDAINPRTGVSDCPQRVSLCNDTVYRDLMSAQCPLTCGLC</sequence>
<evidence type="ECO:0000256" key="2">
    <source>
        <dbReference type="ARBA" id="ARBA00023157"/>
    </source>
</evidence>
<feature type="signal peptide" evidence="4">
    <location>
        <begin position="1"/>
        <end position="19"/>
    </location>
</feature>
<dbReference type="PANTHER" id="PTHR46219:SF5">
    <property type="entry name" value="SHKT DOMAIN-CONTAINING PROTEIN"/>
    <property type="match status" value="1"/>
</dbReference>
<evidence type="ECO:0000256" key="4">
    <source>
        <dbReference type="SAM" id="SignalP"/>
    </source>
</evidence>
<feature type="chain" id="PRO_5018249247" description="ShKT domain-containing protein" evidence="4">
    <location>
        <begin position="20"/>
        <end position="360"/>
    </location>
</feature>
<evidence type="ECO:0000313" key="7">
    <source>
        <dbReference type="Proteomes" id="UP000270094"/>
    </source>
</evidence>